<keyword evidence="7" id="KW-1185">Reference proteome</keyword>
<proteinExistence type="predicted"/>
<dbReference type="InterPro" id="IPR036179">
    <property type="entry name" value="Ig-like_dom_sf"/>
</dbReference>
<dbReference type="Ensembl" id="ENSNVIT00000029593.1">
    <property type="protein sequence ID" value="ENSNVIP00000025522.1"/>
    <property type="gene ID" value="ENSNVIG00000019743.1"/>
</dbReference>
<evidence type="ECO:0000256" key="3">
    <source>
        <dbReference type="SAM" id="MobiDB-lite"/>
    </source>
</evidence>
<evidence type="ECO:0000256" key="1">
    <source>
        <dbReference type="ARBA" id="ARBA00022729"/>
    </source>
</evidence>
<dbReference type="Proteomes" id="UP000694425">
    <property type="component" value="Unplaced"/>
</dbReference>
<organism evidence="6 7">
    <name type="scientific">Neovison vison</name>
    <name type="common">American mink</name>
    <name type="synonym">Mustela vison</name>
    <dbReference type="NCBI Taxonomy" id="452646"/>
    <lineage>
        <taxon>Eukaryota</taxon>
        <taxon>Metazoa</taxon>
        <taxon>Chordata</taxon>
        <taxon>Craniata</taxon>
        <taxon>Vertebrata</taxon>
        <taxon>Euteleostomi</taxon>
        <taxon>Mammalia</taxon>
        <taxon>Eutheria</taxon>
        <taxon>Laurasiatheria</taxon>
        <taxon>Carnivora</taxon>
        <taxon>Caniformia</taxon>
        <taxon>Musteloidea</taxon>
        <taxon>Mustelidae</taxon>
        <taxon>Mustelinae</taxon>
        <taxon>Neogale</taxon>
    </lineage>
</organism>
<reference evidence="6" key="2">
    <citation type="submission" date="2025-09" db="UniProtKB">
        <authorList>
            <consortium name="Ensembl"/>
        </authorList>
    </citation>
    <scope>IDENTIFICATION</scope>
</reference>
<dbReference type="InterPro" id="IPR007110">
    <property type="entry name" value="Ig-like_dom"/>
</dbReference>
<evidence type="ECO:0000313" key="6">
    <source>
        <dbReference type="Ensembl" id="ENSNVIP00000025522.1"/>
    </source>
</evidence>
<feature type="chain" id="PRO_5034913052" description="Ig-like domain-containing protein" evidence="4">
    <location>
        <begin position="20"/>
        <end position="174"/>
    </location>
</feature>
<keyword evidence="2" id="KW-0391">Immunity</keyword>
<dbReference type="GO" id="GO:0007166">
    <property type="term" value="P:cell surface receptor signaling pathway"/>
    <property type="evidence" value="ECO:0007669"/>
    <property type="project" value="TreeGrafter"/>
</dbReference>
<dbReference type="SUPFAM" id="SSF48726">
    <property type="entry name" value="Immunoglobulin"/>
    <property type="match status" value="1"/>
</dbReference>
<dbReference type="InterPro" id="IPR013783">
    <property type="entry name" value="Ig-like_fold"/>
</dbReference>
<feature type="domain" description="Ig-like" evidence="5">
    <location>
        <begin position="16"/>
        <end position="103"/>
    </location>
</feature>
<evidence type="ECO:0000256" key="2">
    <source>
        <dbReference type="ARBA" id="ARBA00022859"/>
    </source>
</evidence>
<feature type="region of interest" description="Disordered" evidence="3">
    <location>
        <begin position="153"/>
        <end position="174"/>
    </location>
</feature>
<reference evidence="6" key="1">
    <citation type="submission" date="2025-08" db="UniProtKB">
        <authorList>
            <consortium name="Ensembl"/>
        </authorList>
    </citation>
    <scope>IDENTIFICATION</scope>
</reference>
<dbReference type="PROSITE" id="PS50835">
    <property type="entry name" value="IG_LIKE"/>
    <property type="match status" value="1"/>
</dbReference>
<evidence type="ECO:0000259" key="5">
    <source>
        <dbReference type="PROSITE" id="PS50835"/>
    </source>
</evidence>
<feature type="compositionally biased region" description="Basic and acidic residues" evidence="3">
    <location>
        <begin position="165"/>
        <end position="174"/>
    </location>
</feature>
<dbReference type="AlphaFoldDB" id="A0A8C7BND8"/>
<evidence type="ECO:0000256" key="4">
    <source>
        <dbReference type="SAM" id="SignalP"/>
    </source>
</evidence>
<dbReference type="InterPro" id="IPR013106">
    <property type="entry name" value="Ig_V-set"/>
</dbReference>
<dbReference type="GeneTree" id="ENSGT00440000034680"/>
<dbReference type="PANTHER" id="PTHR23268:SF31">
    <property type="entry name" value="T CELL RECEPTOR BETA VARIABLE 30"/>
    <property type="match status" value="1"/>
</dbReference>
<protein>
    <recommendedName>
        <fullName evidence="5">Ig-like domain-containing protein</fullName>
    </recommendedName>
</protein>
<name>A0A8C7BND8_NEOVI</name>
<dbReference type="GO" id="GO:0002376">
    <property type="term" value="P:immune system process"/>
    <property type="evidence" value="ECO:0007669"/>
    <property type="project" value="UniProtKB-KW"/>
</dbReference>
<feature type="signal peptide" evidence="4">
    <location>
        <begin position="1"/>
        <end position="19"/>
    </location>
</feature>
<accession>A0A8C7BND8</accession>
<dbReference type="Gene3D" id="2.60.40.10">
    <property type="entry name" value="Immunoglobulins"/>
    <property type="match status" value="1"/>
</dbReference>
<evidence type="ECO:0000313" key="7">
    <source>
        <dbReference type="Proteomes" id="UP000694425"/>
    </source>
</evidence>
<dbReference type="Pfam" id="PF07686">
    <property type="entry name" value="V-set"/>
    <property type="match status" value="1"/>
</dbReference>
<dbReference type="InterPro" id="IPR050413">
    <property type="entry name" value="TCR_beta_variable"/>
</dbReference>
<keyword evidence="1 4" id="KW-0732">Signal</keyword>
<sequence>MSCCLLALLLGTFVAPTIHQWPPVSMQPVGGLLALECTVKGTSVPYLYWYRQFPGGTPALLFSSVNVDQLVRETPQNFTALRPTDGQFILNSEKLLLSDSGFYLRAWSVAQRWVGQTSVQNPTLSWSPDSGAGWSILGGLVISPCENNRIKPDSSRRTLLSSQGEQKDISVPDL</sequence>
<dbReference type="GO" id="GO:0005886">
    <property type="term" value="C:plasma membrane"/>
    <property type="evidence" value="ECO:0007669"/>
    <property type="project" value="TreeGrafter"/>
</dbReference>
<dbReference type="PANTHER" id="PTHR23268">
    <property type="entry name" value="T-CELL RECEPTOR BETA CHAIN"/>
    <property type="match status" value="1"/>
</dbReference>